<protein>
    <submittedName>
        <fullName evidence="2">Msr7739 protein</fullName>
    </submittedName>
</protein>
<evidence type="ECO:0000256" key="1">
    <source>
        <dbReference type="SAM" id="MobiDB-lite"/>
    </source>
</evidence>
<gene>
    <name evidence="2" type="ordered locus">msr7739</name>
</gene>
<dbReference type="EMBL" id="BA000012">
    <property type="protein sequence ID" value="BAB54138.1"/>
    <property type="molecule type" value="Genomic_DNA"/>
</dbReference>
<dbReference type="KEGG" id="mlo:msr7739"/>
<evidence type="ECO:0000313" key="3">
    <source>
        <dbReference type="Proteomes" id="UP000000552"/>
    </source>
</evidence>
<evidence type="ECO:0000313" key="2">
    <source>
        <dbReference type="EMBL" id="BAB54138.1"/>
    </source>
</evidence>
<feature type="compositionally biased region" description="Basic and acidic residues" evidence="1">
    <location>
        <begin position="31"/>
        <end position="48"/>
    </location>
</feature>
<feature type="region of interest" description="Disordered" evidence="1">
    <location>
        <begin position="17"/>
        <end position="48"/>
    </location>
</feature>
<dbReference type="AlphaFoldDB" id="Q985C4"/>
<proteinExistence type="predicted"/>
<reference evidence="2 3" key="1">
    <citation type="journal article" date="2000" name="DNA Res.">
        <title>Complete genome structure of the nitrogen-fixing symbiotic bacterium Mesorhizobium loti.</title>
        <authorList>
            <person name="Kaneko T."/>
            <person name="Nakamura Y."/>
            <person name="Sato S."/>
            <person name="Asamizu E."/>
            <person name="Kato T."/>
            <person name="Sasamoto S."/>
            <person name="Watanabe A."/>
            <person name="Idesawa K."/>
            <person name="Ishikawa A."/>
            <person name="Kawashima K."/>
            <person name="Kimura T."/>
            <person name="Kishida Y."/>
            <person name="Kiyokawa C."/>
            <person name="Kohara M."/>
            <person name="Matsumoto M."/>
            <person name="Matsuno A."/>
            <person name="Mochizuki Y."/>
            <person name="Nakayama S."/>
            <person name="Nakazaki N."/>
            <person name="Shimpo S."/>
            <person name="Sugimoto M."/>
            <person name="Takeuchi C."/>
            <person name="Yamada M."/>
            <person name="Tabata S."/>
        </authorList>
    </citation>
    <scope>NUCLEOTIDE SEQUENCE [LARGE SCALE GENOMIC DNA]</scope>
    <source>
        <strain evidence="3">LMG 29417 / CECT 9101 / MAFF 303099</strain>
    </source>
</reference>
<dbReference type="HOGENOM" id="CLU_2882861_0_0_5"/>
<dbReference type="Proteomes" id="UP000000552">
    <property type="component" value="Chromosome"/>
</dbReference>
<accession>Q985C4</accession>
<name>Q985C4_RHILO</name>
<sequence>MTRFGLTQKALVNHLAGRSRPFPAESGNRLTESRQGRESLARDLPQNRRSWESHGAACGYFST</sequence>
<organism evidence="2 3">
    <name type="scientific">Mesorhizobium japonicum (strain LMG 29417 / CECT 9101 / MAFF 303099)</name>
    <name type="common">Mesorhizobium loti (strain MAFF 303099)</name>
    <dbReference type="NCBI Taxonomy" id="266835"/>
    <lineage>
        <taxon>Bacteria</taxon>
        <taxon>Pseudomonadati</taxon>
        <taxon>Pseudomonadota</taxon>
        <taxon>Alphaproteobacteria</taxon>
        <taxon>Hyphomicrobiales</taxon>
        <taxon>Phyllobacteriaceae</taxon>
        <taxon>Mesorhizobium</taxon>
    </lineage>
</organism>